<gene>
    <name evidence="2" type="ORF">OB236_16040</name>
</gene>
<protein>
    <submittedName>
        <fullName evidence="2">Thioredoxin family protein</fullName>
    </submittedName>
</protein>
<dbReference type="InterPro" id="IPR036249">
    <property type="entry name" value="Thioredoxin-like_sf"/>
</dbReference>
<dbReference type="Proteomes" id="UP001652445">
    <property type="component" value="Unassembled WGS sequence"/>
</dbReference>
<organism evidence="2 3">
    <name type="scientific">Paenibacillus baimaensis</name>
    <dbReference type="NCBI Taxonomy" id="2982185"/>
    <lineage>
        <taxon>Bacteria</taxon>
        <taxon>Bacillati</taxon>
        <taxon>Bacillota</taxon>
        <taxon>Bacilli</taxon>
        <taxon>Bacillales</taxon>
        <taxon>Paenibacillaceae</taxon>
        <taxon>Paenibacillus</taxon>
    </lineage>
</organism>
<proteinExistence type="predicted"/>
<evidence type="ECO:0000259" key="1">
    <source>
        <dbReference type="PROSITE" id="PS51352"/>
    </source>
</evidence>
<dbReference type="EMBL" id="JAOQIO010000055">
    <property type="protein sequence ID" value="MCU6793617.1"/>
    <property type="molecule type" value="Genomic_DNA"/>
</dbReference>
<dbReference type="CDD" id="cd02947">
    <property type="entry name" value="TRX_family"/>
    <property type="match status" value="1"/>
</dbReference>
<dbReference type="Pfam" id="PF00085">
    <property type="entry name" value="Thioredoxin"/>
    <property type="match status" value="1"/>
</dbReference>
<dbReference type="PROSITE" id="PS51352">
    <property type="entry name" value="THIOREDOXIN_2"/>
    <property type="match status" value="1"/>
</dbReference>
<reference evidence="2 3" key="1">
    <citation type="submission" date="2022-09" db="EMBL/GenBank/DDBJ databases">
        <authorList>
            <person name="Han X.L."/>
            <person name="Wang Q."/>
            <person name="Lu T."/>
        </authorList>
    </citation>
    <scope>NUCLEOTIDE SEQUENCE [LARGE SCALE GENOMIC DNA]</scope>
    <source>
        <strain evidence="2 3">WQ 127069</strain>
    </source>
</reference>
<dbReference type="InterPro" id="IPR013766">
    <property type="entry name" value="Thioredoxin_domain"/>
</dbReference>
<dbReference type="RefSeq" id="WP_262684871.1">
    <property type="nucleotide sequence ID" value="NZ_JAOQIO010000055.1"/>
</dbReference>
<dbReference type="PANTHER" id="PTHR10438">
    <property type="entry name" value="THIOREDOXIN"/>
    <property type="match status" value="1"/>
</dbReference>
<dbReference type="SUPFAM" id="SSF52833">
    <property type="entry name" value="Thioredoxin-like"/>
    <property type="match status" value="1"/>
</dbReference>
<sequence length="116" mass="13925">MRKITSVSEYREAIKNEKPTVAVFKTEWCKDCHYMNPFMPELEKNYGERLDFIQIDRDELPELCEENNILGIPSFIVFYRSKEQGRFVSKLRKTREEIESFFDETLARCNQEESKL</sequence>
<evidence type="ECO:0000313" key="2">
    <source>
        <dbReference type="EMBL" id="MCU6793617.1"/>
    </source>
</evidence>
<keyword evidence="3" id="KW-1185">Reference proteome</keyword>
<comment type="caution">
    <text evidence="2">The sequence shown here is derived from an EMBL/GenBank/DDBJ whole genome shotgun (WGS) entry which is preliminary data.</text>
</comment>
<dbReference type="InterPro" id="IPR050620">
    <property type="entry name" value="Thioredoxin_H-type-like"/>
</dbReference>
<evidence type="ECO:0000313" key="3">
    <source>
        <dbReference type="Proteomes" id="UP001652445"/>
    </source>
</evidence>
<feature type="domain" description="Thioredoxin" evidence="1">
    <location>
        <begin position="1"/>
        <end position="107"/>
    </location>
</feature>
<accession>A0ABT2UIB7</accession>
<name>A0ABT2UIB7_9BACL</name>
<dbReference type="Gene3D" id="3.40.30.10">
    <property type="entry name" value="Glutaredoxin"/>
    <property type="match status" value="1"/>
</dbReference>
<dbReference type="PANTHER" id="PTHR10438:SF468">
    <property type="entry name" value="THIOREDOXIN-1-RELATED"/>
    <property type="match status" value="1"/>
</dbReference>